<dbReference type="SUPFAM" id="SSF49899">
    <property type="entry name" value="Concanavalin A-like lectins/glucanases"/>
    <property type="match status" value="1"/>
</dbReference>
<keyword evidence="5" id="KW-1185">Reference proteome</keyword>
<protein>
    <recommendedName>
        <fullName evidence="3">Galectin domain-containing protein</fullName>
    </recommendedName>
</protein>
<organism evidence="4 5">
    <name type="scientific">Elysia marginata</name>
    <dbReference type="NCBI Taxonomy" id="1093978"/>
    <lineage>
        <taxon>Eukaryota</taxon>
        <taxon>Metazoa</taxon>
        <taxon>Spiralia</taxon>
        <taxon>Lophotrochozoa</taxon>
        <taxon>Mollusca</taxon>
        <taxon>Gastropoda</taxon>
        <taxon>Heterobranchia</taxon>
        <taxon>Euthyneura</taxon>
        <taxon>Panpulmonata</taxon>
        <taxon>Sacoglossa</taxon>
        <taxon>Placobranchoidea</taxon>
        <taxon>Plakobranchidae</taxon>
        <taxon>Elysia</taxon>
    </lineage>
</organism>
<feature type="domain" description="Galectin" evidence="3">
    <location>
        <begin position="129"/>
        <end position="192"/>
    </location>
</feature>
<evidence type="ECO:0000259" key="3">
    <source>
        <dbReference type="PROSITE" id="PS51304"/>
    </source>
</evidence>
<dbReference type="PROSITE" id="PS51304">
    <property type="entry name" value="GALECTIN"/>
    <property type="match status" value="1"/>
</dbReference>
<name>A0AAV4HMV4_9GAST</name>
<keyword evidence="2" id="KW-0732">Signal</keyword>
<sequence>MTAPCYVCCQGWVCVLCVLATVSAAVYRDCDLHSHQPNFTVGRVSGTACQELSSPYMTRAQCTLLCLHRNRKRGPDRCVGFSFSCSSDVTDCLCEVCEGLADIDFSAANSSLYLQTKLLADNLTIPPLRNIPMADGLAVGMFIRVALRTMSRRTMLYLMIPPQTVTFAIDIRSQQSQVVRNAFLNGAWGPEE</sequence>
<evidence type="ECO:0000313" key="5">
    <source>
        <dbReference type="Proteomes" id="UP000762676"/>
    </source>
</evidence>
<dbReference type="InterPro" id="IPR001079">
    <property type="entry name" value="Galectin_CRD"/>
</dbReference>
<dbReference type="Proteomes" id="UP000762676">
    <property type="component" value="Unassembled WGS sequence"/>
</dbReference>
<evidence type="ECO:0000256" key="1">
    <source>
        <dbReference type="ARBA" id="ARBA00022734"/>
    </source>
</evidence>
<evidence type="ECO:0000313" key="4">
    <source>
        <dbReference type="EMBL" id="GFR99221.1"/>
    </source>
</evidence>
<reference evidence="4 5" key="1">
    <citation type="journal article" date="2021" name="Elife">
        <title>Chloroplast acquisition without the gene transfer in kleptoplastic sea slugs, Plakobranchus ocellatus.</title>
        <authorList>
            <person name="Maeda T."/>
            <person name="Takahashi S."/>
            <person name="Yoshida T."/>
            <person name="Shimamura S."/>
            <person name="Takaki Y."/>
            <person name="Nagai Y."/>
            <person name="Toyoda A."/>
            <person name="Suzuki Y."/>
            <person name="Arimoto A."/>
            <person name="Ishii H."/>
            <person name="Satoh N."/>
            <person name="Nishiyama T."/>
            <person name="Hasebe M."/>
            <person name="Maruyama T."/>
            <person name="Minagawa J."/>
            <person name="Obokata J."/>
            <person name="Shigenobu S."/>
        </authorList>
    </citation>
    <scope>NUCLEOTIDE SEQUENCE [LARGE SCALE GENOMIC DNA]</scope>
</reference>
<feature type="signal peptide" evidence="2">
    <location>
        <begin position="1"/>
        <end position="24"/>
    </location>
</feature>
<dbReference type="EMBL" id="BMAT01009128">
    <property type="protein sequence ID" value="GFR99221.1"/>
    <property type="molecule type" value="Genomic_DNA"/>
</dbReference>
<feature type="chain" id="PRO_5043741506" description="Galectin domain-containing protein" evidence="2">
    <location>
        <begin position="25"/>
        <end position="192"/>
    </location>
</feature>
<dbReference type="AlphaFoldDB" id="A0AAV4HMV4"/>
<keyword evidence="1" id="KW-0430">Lectin</keyword>
<dbReference type="Gene3D" id="2.60.120.200">
    <property type="match status" value="1"/>
</dbReference>
<evidence type="ECO:0000256" key="2">
    <source>
        <dbReference type="SAM" id="SignalP"/>
    </source>
</evidence>
<gene>
    <name evidence="4" type="ORF">ElyMa_004522400</name>
</gene>
<dbReference type="GO" id="GO:0030246">
    <property type="term" value="F:carbohydrate binding"/>
    <property type="evidence" value="ECO:0007669"/>
    <property type="project" value="UniProtKB-KW"/>
</dbReference>
<accession>A0AAV4HMV4</accession>
<comment type="caution">
    <text evidence="4">The sequence shown here is derived from an EMBL/GenBank/DDBJ whole genome shotgun (WGS) entry which is preliminary data.</text>
</comment>
<proteinExistence type="predicted"/>
<dbReference type="InterPro" id="IPR013320">
    <property type="entry name" value="ConA-like_dom_sf"/>
</dbReference>